<dbReference type="AlphaFoldDB" id="A0A243W6P2"/>
<gene>
    <name evidence="1" type="ORF">BXP70_25705</name>
</gene>
<dbReference type="Proteomes" id="UP000194873">
    <property type="component" value="Unassembled WGS sequence"/>
</dbReference>
<dbReference type="EMBL" id="MTSE01000028">
    <property type="protein sequence ID" value="OUJ69940.1"/>
    <property type="molecule type" value="Genomic_DNA"/>
</dbReference>
<name>A0A243W6P2_9BACT</name>
<reference evidence="1 2" key="1">
    <citation type="submission" date="2017-01" db="EMBL/GenBank/DDBJ databases">
        <title>A new Hymenobacter.</title>
        <authorList>
            <person name="Liang Y."/>
            <person name="Feng F."/>
        </authorList>
    </citation>
    <scope>NUCLEOTIDE SEQUENCE [LARGE SCALE GENOMIC DNA]</scope>
    <source>
        <strain evidence="1">MIMBbqt21</strain>
    </source>
</reference>
<proteinExistence type="predicted"/>
<organism evidence="1 2">
    <name type="scientific">Hymenobacter crusticola</name>
    <dbReference type="NCBI Taxonomy" id="1770526"/>
    <lineage>
        <taxon>Bacteria</taxon>
        <taxon>Pseudomonadati</taxon>
        <taxon>Bacteroidota</taxon>
        <taxon>Cytophagia</taxon>
        <taxon>Cytophagales</taxon>
        <taxon>Hymenobacteraceae</taxon>
        <taxon>Hymenobacter</taxon>
    </lineage>
</organism>
<keyword evidence="2" id="KW-1185">Reference proteome</keyword>
<sequence length="81" mass="9466">MRFVKSLLRQQTDISSLVPKPLHNRCLRYLSAARLRPAATKRSYERPLNGSSAKSRNWLDHCVYHIQPAKWEDMAFAKLLQ</sequence>
<evidence type="ECO:0000313" key="1">
    <source>
        <dbReference type="EMBL" id="OUJ69940.1"/>
    </source>
</evidence>
<accession>A0A243W6P2</accession>
<protein>
    <submittedName>
        <fullName evidence="1">Uncharacterized protein</fullName>
    </submittedName>
</protein>
<comment type="caution">
    <text evidence="1">The sequence shown here is derived from an EMBL/GenBank/DDBJ whole genome shotgun (WGS) entry which is preliminary data.</text>
</comment>
<evidence type="ECO:0000313" key="2">
    <source>
        <dbReference type="Proteomes" id="UP000194873"/>
    </source>
</evidence>